<keyword evidence="2" id="KW-1185">Reference proteome</keyword>
<gene>
    <name evidence="1" type="ORF">KIW84_054750</name>
</gene>
<dbReference type="AlphaFoldDB" id="A0A9D4WWH2"/>
<reference evidence="1 2" key="1">
    <citation type="journal article" date="2022" name="Nat. Genet.">
        <title>Improved pea reference genome and pan-genome highlight genomic features and evolutionary characteristics.</title>
        <authorList>
            <person name="Yang T."/>
            <person name="Liu R."/>
            <person name="Luo Y."/>
            <person name="Hu S."/>
            <person name="Wang D."/>
            <person name="Wang C."/>
            <person name="Pandey M.K."/>
            <person name="Ge S."/>
            <person name="Xu Q."/>
            <person name="Li N."/>
            <person name="Li G."/>
            <person name="Huang Y."/>
            <person name="Saxena R.K."/>
            <person name="Ji Y."/>
            <person name="Li M."/>
            <person name="Yan X."/>
            <person name="He Y."/>
            <person name="Liu Y."/>
            <person name="Wang X."/>
            <person name="Xiang C."/>
            <person name="Varshney R.K."/>
            <person name="Ding H."/>
            <person name="Gao S."/>
            <person name="Zong X."/>
        </authorList>
    </citation>
    <scope>NUCLEOTIDE SEQUENCE [LARGE SCALE GENOMIC DNA]</scope>
    <source>
        <strain evidence="1 2">cv. Zhongwan 6</strain>
    </source>
</reference>
<dbReference type="Gramene" id="Psat05G0475000-T1">
    <property type="protein sequence ID" value="KAI5409052.1"/>
    <property type="gene ID" value="KIW84_054750"/>
</dbReference>
<evidence type="ECO:0000313" key="1">
    <source>
        <dbReference type="EMBL" id="KAI5409052.1"/>
    </source>
</evidence>
<organism evidence="1 2">
    <name type="scientific">Pisum sativum</name>
    <name type="common">Garden pea</name>
    <name type="synonym">Lathyrus oleraceus</name>
    <dbReference type="NCBI Taxonomy" id="3888"/>
    <lineage>
        <taxon>Eukaryota</taxon>
        <taxon>Viridiplantae</taxon>
        <taxon>Streptophyta</taxon>
        <taxon>Embryophyta</taxon>
        <taxon>Tracheophyta</taxon>
        <taxon>Spermatophyta</taxon>
        <taxon>Magnoliopsida</taxon>
        <taxon>eudicotyledons</taxon>
        <taxon>Gunneridae</taxon>
        <taxon>Pentapetalae</taxon>
        <taxon>rosids</taxon>
        <taxon>fabids</taxon>
        <taxon>Fabales</taxon>
        <taxon>Fabaceae</taxon>
        <taxon>Papilionoideae</taxon>
        <taxon>50 kb inversion clade</taxon>
        <taxon>NPAAA clade</taxon>
        <taxon>Hologalegina</taxon>
        <taxon>IRL clade</taxon>
        <taxon>Fabeae</taxon>
        <taxon>Lathyrus</taxon>
    </lineage>
</organism>
<name>A0A9D4WWH2_PEA</name>
<dbReference type="Proteomes" id="UP001058974">
    <property type="component" value="Chromosome 5"/>
</dbReference>
<comment type="caution">
    <text evidence="1">The sequence shown here is derived from an EMBL/GenBank/DDBJ whole genome shotgun (WGS) entry which is preliminary data.</text>
</comment>
<dbReference type="EMBL" id="JAMSHJ010000005">
    <property type="protein sequence ID" value="KAI5409052.1"/>
    <property type="molecule type" value="Genomic_DNA"/>
</dbReference>
<accession>A0A9D4WWH2</accession>
<proteinExistence type="predicted"/>
<sequence length="146" mass="15743">MNIATMDKKRELNPKRSFLGKSILKSLASFREVSIERNIMSAVTEKQRPITEDIANASNAGLPSNVGSPVSLWFPPGTVLDVAKETPARSAATTEQDSEVSLSHALPSCTSVACEFLNNSPAVLSFLFVLTVKCSGTSPLVYCFMM</sequence>
<evidence type="ECO:0000313" key="2">
    <source>
        <dbReference type="Proteomes" id="UP001058974"/>
    </source>
</evidence>
<protein>
    <submittedName>
        <fullName evidence="1">Uncharacterized protein</fullName>
    </submittedName>
</protein>